<evidence type="ECO:0000256" key="2">
    <source>
        <dbReference type="RuleBase" id="RU003875"/>
    </source>
</evidence>
<reference evidence="5" key="1">
    <citation type="journal article" date="2019" name="Int. J. Syst. Evol. Microbiol.">
        <title>The Global Catalogue of Microorganisms (GCM) 10K type strain sequencing project: providing services to taxonomists for standard genome sequencing and annotation.</title>
        <authorList>
            <consortium name="The Broad Institute Genomics Platform"/>
            <consortium name="The Broad Institute Genome Sequencing Center for Infectious Disease"/>
            <person name="Wu L."/>
            <person name="Ma J."/>
        </authorList>
    </citation>
    <scope>NUCLEOTIDE SEQUENCE [LARGE SCALE GENOMIC DNA]</scope>
    <source>
        <strain evidence="5">CCUG 55609</strain>
    </source>
</reference>
<evidence type="ECO:0000256" key="1">
    <source>
        <dbReference type="ARBA" id="ARBA00009497"/>
    </source>
</evidence>
<dbReference type="Proteomes" id="UP001597173">
    <property type="component" value="Unassembled WGS sequence"/>
</dbReference>
<keyword evidence="5" id="KW-1185">Reference proteome</keyword>
<dbReference type="Gene3D" id="1.20.1260.10">
    <property type="match status" value="1"/>
</dbReference>
<name>A0ABW3YZA6_MYCRA</name>
<dbReference type="Pfam" id="PF00210">
    <property type="entry name" value="Ferritin"/>
    <property type="match status" value="1"/>
</dbReference>
<organism evidence="4 5">
    <name type="scientific">Mycoplana ramosa</name>
    <name type="common">Mycoplana bullata</name>
    <dbReference type="NCBI Taxonomy" id="40837"/>
    <lineage>
        <taxon>Bacteria</taxon>
        <taxon>Pseudomonadati</taxon>
        <taxon>Pseudomonadota</taxon>
        <taxon>Alphaproteobacteria</taxon>
        <taxon>Hyphomicrobiales</taxon>
        <taxon>Rhizobiaceae</taxon>
        <taxon>Mycoplana</taxon>
    </lineage>
</organism>
<accession>A0ABW3YZA6</accession>
<proteinExistence type="inferred from homology"/>
<dbReference type="InterPro" id="IPR002177">
    <property type="entry name" value="DPS_DNA-bd"/>
</dbReference>
<gene>
    <name evidence="4" type="ORF">ACFQ33_15285</name>
</gene>
<evidence type="ECO:0000259" key="3">
    <source>
        <dbReference type="Pfam" id="PF00210"/>
    </source>
</evidence>
<evidence type="ECO:0000313" key="4">
    <source>
        <dbReference type="EMBL" id="MFD1329252.1"/>
    </source>
</evidence>
<dbReference type="CDD" id="cd01043">
    <property type="entry name" value="DPS"/>
    <property type="match status" value="1"/>
</dbReference>
<evidence type="ECO:0000313" key="5">
    <source>
        <dbReference type="Proteomes" id="UP001597173"/>
    </source>
</evidence>
<dbReference type="PRINTS" id="PR01346">
    <property type="entry name" value="HELNAPAPROT"/>
</dbReference>
<feature type="domain" description="Ferritin/DPS" evidence="3">
    <location>
        <begin position="31"/>
        <end position="164"/>
    </location>
</feature>
<dbReference type="RefSeq" id="WP_374840009.1">
    <property type="nucleotide sequence ID" value="NZ_JBHEEW010000012.1"/>
</dbReference>
<dbReference type="EMBL" id="JBHTNF010000010">
    <property type="protein sequence ID" value="MFD1329252.1"/>
    <property type="molecule type" value="Genomic_DNA"/>
</dbReference>
<sequence length="172" mass="19250">MSPTSAEKRRLAPLKTPSGLASNAITDISTALTALLADVLALYLKTKNFHWHVSGPHFRDYHLLLDEQAQEIFATTDDIAERARKIGGTTLRSIGHAARLQRIPDNDADYVTPGDMLAELLEDNKHLISLMRETHGLCDEHGDVASASLLETWIDEAERRTWFLFEATRQSK</sequence>
<dbReference type="PANTHER" id="PTHR42932">
    <property type="entry name" value="GENERAL STRESS PROTEIN 20U"/>
    <property type="match status" value="1"/>
</dbReference>
<protein>
    <submittedName>
        <fullName evidence="4">Dps family protein</fullName>
    </submittedName>
</protein>
<dbReference type="InterPro" id="IPR009078">
    <property type="entry name" value="Ferritin-like_SF"/>
</dbReference>
<dbReference type="PIRSF" id="PIRSF005900">
    <property type="entry name" value="Dps"/>
    <property type="match status" value="1"/>
</dbReference>
<dbReference type="InterPro" id="IPR012347">
    <property type="entry name" value="Ferritin-like"/>
</dbReference>
<dbReference type="SUPFAM" id="SSF47240">
    <property type="entry name" value="Ferritin-like"/>
    <property type="match status" value="1"/>
</dbReference>
<dbReference type="InterPro" id="IPR008331">
    <property type="entry name" value="Ferritin_DPS_dom"/>
</dbReference>
<comment type="caution">
    <text evidence="4">The sequence shown here is derived from an EMBL/GenBank/DDBJ whole genome shotgun (WGS) entry which is preliminary data.</text>
</comment>
<dbReference type="PANTHER" id="PTHR42932:SF3">
    <property type="entry name" value="DNA PROTECTION DURING STARVATION PROTEIN"/>
    <property type="match status" value="1"/>
</dbReference>
<comment type="similarity">
    <text evidence="1 2">Belongs to the Dps family.</text>
</comment>